<dbReference type="InterPro" id="IPR050509">
    <property type="entry name" value="CoA-transferase_III"/>
</dbReference>
<dbReference type="GO" id="GO:0003824">
    <property type="term" value="F:catalytic activity"/>
    <property type="evidence" value="ECO:0007669"/>
    <property type="project" value="InterPro"/>
</dbReference>
<dbReference type="Proteomes" id="UP000237830">
    <property type="component" value="Chromosome"/>
</dbReference>
<dbReference type="EMBL" id="CP025494">
    <property type="protein sequence ID" value="AVE08422.1"/>
    <property type="molecule type" value="Genomic_DNA"/>
</dbReference>
<proteinExistence type="predicted"/>
<sequence length="368" mass="39903">MISGKGPLAGIRIVEFASIGPGPHCAMLLSDLGAEVLRIDREGGNGWPNAIADRGRATTTVDIRTPEGKSFCLEACDMADMIIEGFRPGVMERLGLGPDVLLERNARLIYGRMTGWGQDGPLAQTAGHDINYIALAGALDAIGEPGRRSIPPLNLLGDFGGGSMLLAFGLVAALYERERSGRGQVVDAAIVDGVASLMSFFDGLRQNGRISLDRSENVLAGNAPFYRTYLCRDGCEIAVGALEEKFYMQLINMIGAPADFLADQYDSSNWEDRAERLAEIFAQRNLADWMALLEGKDVCVTPVIKLSEVQDHHHMKARSTYVEKDGSAQCAPAPRFSRTPGEIQCPRVASELLDRWRSAPSRCNANSD</sequence>
<evidence type="ECO:0000313" key="2">
    <source>
        <dbReference type="Proteomes" id="UP000237830"/>
    </source>
</evidence>
<gene>
    <name evidence="1" type="ORF">CYL20_04165</name>
</gene>
<dbReference type="Gene3D" id="3.40.50.10540">
    <property type="entry name" value="Crotonobetainyl-coa:carnitine coa-transferase, domain 1"/>
    <property type="match status" value="1"/>
</dbReference>
<dbReference type="InterPro" id="IPR003673">
    <property type="entry name" value="CoA-Trfase_fam_III"/>
</dbReference>
<dbReference type="InterPro" id="IPR044855">
    <property type="entry name" value="CoA-Trfase_III_dom3_sf"/>
</dbReference>
<dbReference type="PANTHER" id="PTHR48228">
    <property type="entry name" value="SUCCINYL-COA--D-CITRAMALATE COA-TRANSFERASE"/>
    <property type="match status" value="1"/>
</dbReference>
<dbReference type="Pfam" id="PF02515">
    <property type="entry name" value="CoA_transf_3"/>
    <property type="match status" value="1"/>
</dbReference>
<name>A0A2L1JIW7_9PSED</name>
<protein>
    <submittedName>
        <fullName evidence="1">Carnitine dehydratase</fullName>
    </submittedName>
</protein>
<evidence type="ECO:0000313" key="1">
    <source>
        <dbReference type="EMBL" id="AVE08422.1"/>
    </source>
</evidence>
<dbReference type="PANTHER" id="PTHR48228:SF5">
    <property type="entry name" value="ALPHA-METHYLACYL-COA RACEMASE"/>
    <property type="match status" value="1"/>
</dbReference>
<dbReference type="SUPFAM" id="SSF89796">
    <property type="entry name" value="CoA-transferase family III (CaiB/BaiF)"/>
    <property type="match status" value="1"/>
</dbReference>
<organism evidence="1 2">
    <name type="scientific">Pseudomonas palleroniana</name>
    <dbReference type="NCBI Taxonomy" id="191390"/>
    <lineage>
        <taxon>Bacteria</taxon>
        <taxon>Pseudomonadati</taxon>
        <taxon>Pseudomonadota</taxon>
        <taxon>Gammaproteobacteria</taxon>
        <taxon>Pseudomonadales</taxon>
        <taxon>Pseudomonadaceae</taxon>
        <taxon>Pseudomonas</taxon>
    </lineage>
</organism>
<accession>A0A2L1JIW7</accession>
<dbReference type="InterPro" id="IPR023606">
    <property type="entry name" value="CoA-Trfase_III_dom_1_sf"/>
</dbReference>
<reference evidence="1 2" key="1">
    <citation type="submission" date="2017-12" db="EMBL/GenBank/DDBJ databases">
        <title>Genome sequence of Pseudomonas palleroniana MAB3.</title>
        <authorList>
            <person name="Nascimento F.X."/>
        </authorList>
    </citation>
    <scope>NUCLEOTIDE SEQUENCE [LARGE SCALE GENOMIC DNA]</scope>
    <source>
        <strain evidence="1 2">MAB3</strain>
    </source>
</reference>
<dbReference type="Gene3D" id="3.30.1540.10">
    <property type="entry name" value="formyl-coa transferase, domain 3"/>
    <property type="match status" value="1"/>
</dbReference>
<dbReference type="AlphaFoldDB" id="A0A2L1JIW7"/>